<feature type="transmembrane region" description="Helical" evidence="21">
    <location>
        <begin position="341"/>
        <end position="362"/>
    </location>
</feature>
<evidence type="ECO:0000256" key="12">
    <source>
        <dbReference type="ARBA" id="ARBA00023306"/>
    </source>
</evidence>
<dbReference type="PANTHER" id="PTHR30474">
    <property type="entry name" value="CELL CYCLE PROTEIN"/>
    <property type="match status" value="1"/>
</dbReference>
<evidence type="ECO:0000313" key="22">
    <source>
        <dbReference type="EMBL" id="OGE80404.1"/>
    </source>
</evidence>
<evidence type="ECO:0000256" key="16">
    <source>
        <dbReference type="ARBA" id="ARBA00038053"/>
    </source>
</evidence>
<comment type="subcellular location">
    <subcellularLocation>
        <location evidence="1">Cell membrane</location>
        <topology evidence="1">Multi-pass membrane protein</topology>
    </subcellularLocation>
</comment>
<evidence type="ECO:0000256" key="5">
    <source>
        <dbReference type="ARBA" id="ARBA00022676"/>
    </source>
</evidence>
<keyword evidence="13" id="KW-0961">Cell wall biogenesis/degradation</keyword>
<dbReference type="EC" id="2.4.99.28" evidence="19"/>
<evidence type="ECO:0000256" key="1">
    <source>
        <dbReference type="ARBA" id="ARBA00004651"/>
    </source>
</evidence>
<evidence type="ECO:0000256" key="19">
    <source>
        <dbReference type="ARBA" id="ARBA00044770"/>
    </source>
</evidence>
<proteinExistence type="inferred from homology"/>
<keyword evidence="5" id="KW-0328">Glycosyltransferase</keyword>
<evidence type="ECO:0000256" key="21">
    <source>
        <dbReference type="SAM" id="Phobius"/>
    </source>
</evidence>
<comment type="similarity">
    <text evidence="16">Belongs to the SEDS family. FtsW subfamily.</text>
</comment>
<dbReference type="GO" id="GO:0008360">
    <property type="term" value="P:regulation of cell shape"/>
    <property type="evidence" value="ECO:0007669"/>
    <property type="project" value="UniProtKB-KW"/>
</dbReference>
<dbReference type="NCBIfam" id="TIGR02614">
    <property type="entry name" value="ftsW"/>
    <property type="match status" value="1"/>
</dbReference>
<dbReference type="GO" id="GO:0071555">
    <property type="term" value="P:cell wall organization"/>
    <property type="evidence" value="ECO:0007669"/>
    <property type="project" value="UniProtKB-KW"/>
</dbReference>
<keyword evidence="12" id="KW-0131">Cell cycle</keyword>
<feature type="transmembrane region" description="Helical" evidence="21">
    <location>
        <begin position="77"/>
        <end position="97"/>
    </location>
</feature>
<dbReference type="Pfam" id="PF01098">
    <property type="entry name" value="FTSW_RODA_SPOVE"/>
    <property type="match status" value="1"/>
</dbReference>
<evidence type="ECO:0000256" key="3">
    <source>
        <dbReference type="ARBA" id="ARBA00022475"/>
    </source>
</evidence>
<dbReference type="GO" id="GO:0015648">
    <property type="term" value="F:lipid-linked peptidoglycan transporter activity"/>
    <property type="evidence" value="ECO:0007669"/>
    <property type="project" value="TreeGrafter"/>
</dbReference>
<feature type="transmembrane region" description="Helical" evidence="21">
    <location>
        <begin position="189"/>
        <end position="205"/>
    </location>
</feature>
<name>A0A1F5NS68_9BACT</name>
<evidence type="ECO:0000256" key="15">
    <source>
        <dbReference type="ARBA" id="ARBA00033270"/>
    </source>
</evidence>
<feature type="transmembrane region" description="Helical" evidence="21">
    <location>
        <begin position="276"/>
        <end position="295"/>
    </location>
</feature>
<protein>
    <recommendedName>
        <fullName evidence="17">Probable peptidoglycan glycosyltransferase FtsW</fullName>
        <ecNumber evidence="19">2.4.99.28</ecNumber>
    </recommendedName>
    <alternativeName>
        <fullName evidence="18">Cell division protein FtsW</fullName>
    </alternativeName>
    <alternativeName>
        <fullName evidence="15">Cell wall polymerase</fullName>
    </alternativeName>
    <alternativeName>
        <fullName evidence="14">Peptidoglycan polymerase</fullName>
    </alternativeName>
</protein>
<dbReference type="GO" id="GO:0051301">
    <property type="term" value="P:cell division"/>
    <property type="evidence" value="ECO:0007669"/>
    <property type="project" value="UniProtKB-KW"/>
</dbReference>
<keyword evidence="7 21" id="KW-0812">Transmembrane</keyword>
<dbReference type="EMBL" id="MFEJ01000013">
    <property type="protein sequence ID" value="OGE80404.1"/>
    <property type="molecule type" value="Genomic_DNA"/>
</dbReference>
<evidence type="ECO:0000313" key="23">
    <source>
        <dbReference type="Proteomes" id="UP000176233"/>
    </source>
</evidence>
<keyword evidence="10 21" id="KW-1133">Transmembrane helix</keyword>
<dbReference type="GO" id="GO:0032153">
    <property type="term" value="C:cell division site"/>
    <property type="evidence" value="ECO:0007669"/>
    <property type="project" value="TreeGrafter"/>
</dbReference>
<keyword evidence="6" id="KW-0808">Transferase</keyword>
<accession>A0A1F5NS68</accession>
<organism evidence="22 23">
    <name type="scientific">Candidatus Doudnabacteria bacterium RIFCSPHIGHO2_01_FULL_45_18</name>
    <dbReference type="NCBI Taxonomy" id="1817823"/>
    <lineage>
        <taxon>Bacteria</taxon>
        <taxon>Candidatus Doudnaibacteriota</taxon>
    </lineage>
</organism>
<feature type="transmembrane region" description="Helical" evidence="21">
    <location>
        <begin position="307"/>
        <end position="329"/>
    </location>
</feature>
<dbReference type="AlphaFoldDB" id="A0A1F5NS68"/>
<evidence type="ECO:0000256" key="14">
    <source>
        <dbReference type="ARBA" id="ARBA00032370"/>
    </source>
</evidence>
<comment type="catalytic activity">
    <reaction evidence="20">
        <text>[GlcNAc-(1-&gt;4)-Mur2Ac(oyl-L-Ala-gamma-D-Glu-L-Lys-D-Ala-D-Ala)](n)-di-trans,octa-cis-undecaprenyl diphosphate + beta-D-GlcNAc-(1-&gt;4)-Mur2Ac(oyl-L-Ala-gamma-D-Glu-L-Lys-D-Ala-D-Ala)-di-trans,octa-cis-undecaprenyl diphosphate = [GlcNAc-(1-&gt;4)-Mur2Ac(oyl-L-Ala-gamma-D-Glu-L-Lys-D-Ala-D-Ala)](n+1)-di-trans,octa-cis-undecaprenyl diphosphate + di-trans,octa-cis-undecaprenyl diphosphate + H(+)</text>
        <dbReference type="Rhea" id="RHEA:23708"/>
        <dbReference type="Rhea" id="RHEA-COMP:9602"/>
        <dbReference type="Rhea" id="RHEA-COMP:9603"/>
        <dbReference type="ChEBI" id="CHEBI:15378"/>
        <dbReference type="ChEBI" id="CHEBI:58405"/>
        <dbReference type="ChEBI" id="CHEBI:60033"/>
        <dbReference type="ChEBI" id="CHEBI:78435"/>
        <dbReference type="EC" id="2.4.99.28"/>
    </reaction>
</comment>
<feature type="transmembrane region" description="Helical" evidence="21">
    <location>
        <begin position="142"/>
        <end position="160"/>
    </location>
</feature>
<evidence type="ECO:0000256" key="17">
    <source>
        <dbReference type="ARBA" id="ARBA00041185"/>
    </source>
</evidence>
<evidence type="ECO:0000256" key="8">
    <source>
        <dbReference type="ARBA" id="ARBA00022960"/>
    </source>
</evidence>
<evidence type="ECO:0000256" key="9">
    <source>
        <dbReference type="ARBA" id="ARBA00022984"/>
    </source>
</evidence>
<gene>
    <name evidence="22" type="ORF">A2660_01780</name>
</gene>
<dbReference type="GO" id="GO:0009252">
    <property type="term" value="P:peptidoglycan biosynthetic process"/>
    <property type="evidence" value="ECO:0007669"/>
    <property type="project" value="UniProtKB-KW"/>
</dbReference>
<sequence>MKKRILPKLDAYLLWIVLILLVTGLLILSSASTVLSYQRFGNNYYYFLRQLLFGAIPGLILMYFFSRIDYHFWQKMAPLFILVGIGGLVAVLIPGIGFKVGNARRWIDLGLFLFQPAEFVKPAVIVYLASWYDKRQHHAHDLYYGFLPSLGIVGLVAGLIILEPDIGTMLVLAAIAAVMFFIGGVRMRYIYTTAASALLVLWLLIKAAPYRAQRFLAFLNPSVDTKGISYQINQALLAIGSGGVWGVGFGQSRQKYSYLPEPIGDSIFAIMSEELGFIRIAIILFLFLLLAYRGFKIARTAPDTFGKLTAGGITAWLTIQALINISGITGLTPLTGIPLTFVSYGSTAMAVSLAGIGILLNISRFSAVHSDN</sequence>
<dbReference type="InterPro" id="IPR013437">
    <property type="entry name" value="FtsW"/>
</dbReference>
<dbReference type="GO" id="GO:0005886">
    <property type="term" value="C:plasma membrane"/>
    <property type="evidence" value="ECO:0007669"/>
    <property type="project" value="UniProtKB-SubCell"/>
</dbReference>
<evidence type="ECO:0000256" key="13">
    <source>
        <dbReference type="ARBA" id="ARBA00023316"/>
    </source>
</evidence>
<feature type="transmembrane region" description="Helical" evidence="21">
    <location>
        <begin position="166"/>
        <end position="182"/>
    </location>
</feature>
<keyword evidence="3" id="KW-1003">Cell membrane</keyword>
<evidence type="ECO:0000256" key="2">
    <source>
        <dbReference type="ARBA" id="ARBA00004752"/>
    </source>
</evidence>
<dbReference type="InterPro" id="IPR001182">
    <property type="entry name" value="FtsW/RodA"/>
</dbReference>
<evidence type="ECO:0000256" key="18">
    <source>
        <dbReference type="ARBA" id="ARBA00041418"/>
    </source>
</evidence>
<keyword evidence="8" id="KW-0133">Cell shape</keyword>
<dbReference type="Proteomes" id="UP000176233">
    <property type="component" value="Unassembled WGS sequence"/>
</dbReference>
<comment type="caution">
    <text evidence="22">The sequence shown here is derived from an EMBL/GenBank/DDBJ whole genome shotgun (WGS) entry which is preliminary data.</text>
</comment>
<comment type="pathway">
    <text evidence="2">Cell wall biogenesis; peptidoglycan biosynthesis.</text>
</comment>
<evidence type="ECO:0000256" key="11">
    <source>
        <dbReference type="ARBA" id="ARBA00023136"/>
    </source>
</evidence>
<reference evidence="22 23" key="1">
    <citation type="journal article" date="2016" name="Nat. Commun.">
        <title>Thousands of microbial genomes shed light on interconnected biogeochemical processes in an aquifer system.</title>
        <authorList>
            <person name="Anantharaman K."/>
            <person name="Brown C.T."/>
            <person name="Hug L.A."/>
            <person name="Sharon I."/>
            <person name="Castelle C.J."/>
            <person name="Probst A.J."/>
            <person name="Thomas B.C."/>
            <person name="Singh A."/>
            <person name="Wilkins M.J."/>
            <person name="Karaoz U."/>
            <person name="Brodie E.L."/>
            <person name="Williams K.H."/>
            <person name="Hubbard S.S."/>
            <person name="Banfield J.F."/>
        </authorList>
    </citation>
    <scope>NUCLEOTIDE SEQUENCE [LARGE SCALE GENOMIC DNA]</scope>
</reference>
<keyword evidence="9" id="KW-0573">Peptidoglycan synthesis</keyword>
<keyword evidence="11 21" id="KW-0472">Membrane</keyword>
<evidence type="ECO:0000256" key="6">
    <source>
        <dbReference type="ARBA" id="ARBA00022679"/>
    </source>
</evidence>
<keyword evidence="4 22" id="KW-0132">Cell division</keyword>
<evidence type="ECO:0000256" key="4">
    <source>
        <dbReference type="ARBA" id="ARBA00022618"/>
    </source>
</evidence>
<feature type="transmembrane region" description="Helical" evidence="21">
    <location>
        <begin position="12"/>
        <end position="32"/>
    </location>
</feature>
<evidence type="ECO:0000256" key="10">
    <source>
        <dbReference type="ARBA" id="ARBA00022989"/>
    </source>
</evidence>
<dbReference type="GO" id="GO:0008955">
    <property type="term" value="F:peptidoglycan glycosyltransferase activity"/>
    <property type="evidence" value="ECO:0007669"/>
    <property type="project" value="UniProtKB-EC"/>
</dbReference>
<evidence type="ECO:0000256" key="20">
    <source>
        <dbReference type="ARBA" id="ARBA00049902"/>
    </source>
</evidence>
<feature type="transmembrane region" description="Helical" evidence="21">
    <location>
        <begin position="44"/>
        <end position="65"/>
    </location>
</feature>
<evidence type="ECO:0000256" key="7">
    <source>
        <dbReference type="ARBA" id="ARBA00022692"/>
    </source>
</evidence>
<dbReference type="PANTHER" id="PTHR30474:SF2">
    <property type="entry name" value="PEPTIDOGLYCAN GLYCOSYLTRANSFERASE FTSW-RELATED"/>
    <property type="match status" value="1"/>
</dbReference>